<proteinExistence type="predicted"/>
<dbReference type="Proteomes" id="UP000053144">
    <property type="component" value="Chromosome 11"/>
</dbReference>
<evidence type="ECO:0000313" key="1">
    <source>
        <dbReference type="EMBL" id="KOM58284.1"/>
    </source>
</evidence>
<dbReference type="PROSITE" id="PS51257">
    <property type="entry name" value="PROKAR_LIPOPROTEIN"/>
    <property type="match status" value="1"/>
</dbReference>
<dbReference type="Gramene" id="KOM58284">
    <property type="protein sequence ID" value="KOM58284"/>
    <property type="gene ID" value="LR48_Vigan11g131800"/>
</dbReference>
<dbReference type="EMBL" id="CM003381">
    <property type="protein sequence ID" value="KOM58284.1"/>
    <property type="molecule type" value="Genomic_DNA"/>
</dbReference>
<dbReference type="AlphaFoldDB" id="A0A0L9VU38"/>
<gene>
    <name evidence="1" type="ORF">LR48_Vigan11g131800</name>
</gene>
<evidence type="ECO:0000313" key="2">
    <source>
        <dbReference type="Proteomes" id="UP000053144"/>
    </source>
</evidence>
<sequence length="131" mass="14671">MSCRPFPNYRRRGLSLPLSQSRLVATAAAIVSCRYRHRLLSLPSSRLAVIASCRHRVLPSSRLAVIASCHHRVLPLPPSRLAATTVASCRCRRCVFCCRRRILPLPPSSRAAVFRDILVTLGVPNFECNFF</sequence>
<reference evidence="2" key="1">
    <citation type="journal article" date="2015" name="Proc. Natl. Acad. Sci. U.S.A.">
        <title>Genome sequencing of adzuki bean (Vigna angularis) provides insight into high starch and low fat accumulation and domestication.</title>
        <authorList>
            <person name="Yang K."/>
            <person name="Tian Z."/>
            <person name="Chen C."/>
            <person name="Luo L."/>
            <person name="Zhao B."/>
            <person name="Wang Z."/>
            <person name="Yu L."/>
            <person name="Li Y."/>
            <person name="Sun Y."/>
            <person name="Li W."/>
            <person name="Chen Y."/>
            <person name="Li Y."/>
            <person name="Zhang Y."/>
            <person name="Ai D."/>
            <person name="Zhao J."/>
            <person name="Shang C."/>
            <person name="Ma Y."/>
            <person name="Wu B."/>
            <person name="Wang M."/>
            <person name="Gao L."/>
            <person name="Sun D."/>
            <person name="Zhang P."/>
            <person name="Guo F."/>
            <person name="Wang W."/>
            <person name="Li Y."/>
            <person name="Wang J."/>
            <person name="Varshney R.K."/>
            <person name="Wang J."/>
            <person name="Ling H.Q."/>
            <person name="Wan P."/>
        </authorList>
    </citation>
    <scope>NUCLEOTIDE SEQUENCE</scope>
    <source>
        <strain evidence="2">cv. Jingnong 6</strain>
    </source>
</reference>
<name>A0A0L9VU38_PHAAN</name>
<protein>
    <submittedName>
        <fullName evidence="1">Uncharacterized protein</fullName>
    </submittedName>
</protein>
<organism evidence="1 2">
    <name type="scientific">Phaseolus angularis</name>
    <name type="common">Azuki bean</name>
    <name type="synonym">Vigna angularis</name>
    <dbReference type="NCBI Taxonomy" id="3914"/>
    <lineage>
        <taxon>Eukaryota</taxon>
        <taxon>Viridiplantae</taxon>
        <taxon>Streptophyta</taxon>
        <taxon>Embryophyta</taxon>
        <taxon>Tracheophyta</taxon>
        <taxon>Spermatophyta</taxon>
        <taxon>Magnoliopsida</taxon>
        <taxon>eudicotyledons</taxon>
        <taxon>Gunneridae</taxon>
        <taxon>Pentapetalae</taxon>
        <taxon>rosids</taxon>
        <taxon>fabids</taxon>
        <taxon>Fabales</taxon>
        <taxon>Fabaceae</taxon>
        <taxon>Papilionoideae</taxon>
        <taxon>50 kb inversion clade</taxon>
        <taxon>NPAAA clade</taxon>
        <taxon>indigoferoid/millettioid clade</taxon>
        <taxon>Phaseoleae</taxon>
        <taxon>Vigna</taxon>
    </lineage>
</organism>
<accession>A0A0L9VU38</accession>